<evidence type="ECO:0000313" key="1">
    <source>
        <dbReference type="EMBL" id="TQD47664.1"/>
    </source>
</evidence>
<reference evidence="1 2" key="1">
    <citation type="submission" date="2019-06" db="EMBL/GenBank/DDBJ databases">
        <title>Lysobacter alkalisoli sp. nov. isolated from saline soil.</title>
        <authorList>
            <person name="Sun J.-Q."/>
            <person name="Xu L."/>
        </authorList>
    </citation>
    <scope>NUCLEOTIDE SEQUENCE [LARGE SCALE GENOMIC DNA]</scope>
    <source>
        <strain evidence="1 2">JCM 31130</strain>
    </source>
</reference>
<organism evidence="1 2">
    <name type="scientific">Marilutibacter aestuarii</name>
    <dbReference type="NCBI Taxonomy" id="1706195"/>
    <lineage>
        <taxon>Bacteria</taxon>
        <taxon>Pseudomonadati</taxon>
        <taxon>Pseudomonadota</taxon>
        <taxon>Gammaproteobacteria</taxon>
        <taxon>Lysobacterales</taxon>
        <taxon>Lysobacteraceae</taxon>
        <taxon>Marilutibacter</taxon>
    </lineage>
</organism>
<keyword evidence="2" id="KW-1185">Reference proteome</keyword>
<dbReference type="AlphaFoldDB" id="A0A508AGU7"/>
<dbReference type="Proteomes" id="UP000318212">
    <property type="component" value="Unassembled WGS sequence"/>
</dbReference>
<accession>A0A508AGU7</accession>
<gene>
    <name evidence="1" type="ORF">FKV25_05480</name>
</gene>
<proteinExistence type="predicted"/>
<sequence>MPIESVTQQDIDAAVARLTQIQGILTCVSKVVEEEVTGSPLWEASEALQASVQLLTESYCTLNEGRVVLPASEPRP</sequence>
<dbReference type="RefSeq" id="WP_141517796.1">
    <property type="nucleotide sequence ID" value="NZ_VICE01000053.1"/>
</dbReference>
<protein>
    <submittedName>
        <fullName evidence="1">Uncharacterized protein</fullName>
    </submittedName>
</protein>
<name>A0A508AGU7_9GAMM</name>
<comment type="caution">
    <text evidence="1">The sequence shown here is derived from an EMBL/GenBank/DDBJ whole genome shotgun (WGS) entry which is preliminary data.</text>
</comment>
<dbReference type="EMBL" id="VICE01000053">
    <property type="protein sequence ID" value="TQD47664.1"/>
    <property type="molecule type" value="Genomic_DNA"/>
</dbReference>
<evidence type="ECO:0000313" key="2">
    <source>
        <dbReference type="Proteomes" id="UP000318212"/>
    </source>
</evidence>